<dbReference type="Proteomes" id="UP001057498">
    <property type="component" value="Chromosome"/>
</dbReference>
<protein>
    <recommendedName>
        <fullName evidence="3">Lipoprotein</fullName>
    </recommendedName>
</protein>
<organism evidence="1 2">
    <name type="scientific">Sphaerotilus microaerophilus</name>
    <dbReference type="NCBI Taxonomy" id="2914710"/>
    <lineage>
        <taxon>Bacteria</taxon>
        <taxon>Pseudomonadati</taxon>
        <taxon>Pseudomonadota</taxon>
        <taxon>Betaproteobacteria</taxon>
        <taxon>Burkholderiales</taxon>
        <taxon>Sphaerotilaceae</taxon>
        <taxon>Sphaerotilus</taxon>
    </lineage>
</organism>
<evidence type="ECO:0000313" key="2">
    <source>
        <dbReference type="Proteomes" id="UP001057498"/>
    </source>
</evidence>
<sequence>MNADFKQILCWIFVSVSLVACGGGDSDSSVYACTYQKRTSQTCNRYDYGAWTSGCRSFNVDDYTISAQQVCSNLTKGGLYCASSCCIDSEYRSVSLTSGTCP</sequence>
<evidence type="ECO:0000313" key="1">
    <source>
        <dbReference type="EMBL" id="BDI03618.1"/>
    </source>
</evidence>
<accession>A0ABN6PIQ7</accession>
<proteinExistence type="predicted"/>
<keyword evidence="2" id="KW-1185">Reference proteome</keyword>
<evidence type="ECO:0008006" key="3">
    <source>
        <dbReference type="Google" id="ProtNLM"/>
    </source>
</evidence>
<name>A0ABN6PIQ7_9BURK</name>
<dbReference type="EMBL" id="AP025730">
    <property type="protein sequence ID" value="BDI03618.1"/>
    <property type="molecule type" value="Genomic_DNA"/>
</dbReference>
<gene>
    <name evidence="1" type="ORF">CATMQ487_05880</name>
</gene>
<reference evidence="1" key="1">
    <citation type="submission" date="2022-04" db="EMBL/GenBank/DDBJ databases">
        <title>Whole genome sequence of Sphaerotilus sp. FB-5.</title>
        <authorList>
            <person name="Takeda M."/>
            <person name="Narihara S."/>
            <person name="Akimoto M."/>
            <person name="Akimoto R."/>
            <person name="Nishiyashiki S."/>
            <person name="Murakami T."/>
        </authorList>
    </citation>
    <scope>NUCLEOTIDE SEQUENCE</scope>
    <source>
        <strain evidence="1">FB-5</strain>
    </source>
</reference>
<dbReference type="PROSITE" id="PS51257">
    <property type="entry name" value="PROKAR_LIPOPROTEIN"/>
    <property type="match status" value="1"/>
</dbReference>